<reference evidence="9" key="1">
    <citation type="journal article" date="2019" name="Int. J. Syst. Evol. Microbiol.">
        <title>The Global Catalogue of Microorganisms (GCM) 10K type strain sequencing project: providing services to taxonomists for standard genome sequencing and annotation.</title>
        <authorList>
            <consortium name="The Broad Institute Genomics Platform"/>
            <consortium name="The Broad Institute Genome Sequencing Center for Infectious Disease"/>
            <person name="Wu L."/>
            <person name="Ma J."/>
        </authorList>
    </citation>
    <scope>NUCLEOTIDE SEQUENCE [LARGE SCALE GENOMIC DNA]</scope>
    <source>
        <strain evidence="9">KCTC 23299</strain>
    </source>
</reference>
<evidence type="ECO:0000313" key="9">
    <source>
        <dbReference type="Proteomes" id="UP001597511"/>
    </source>
</evidence>
<dbReference type="InterPro" id="IPR051907">
    <property type="entry name" value="DoxX-like_oxidoreductase"/>
</dbReference>
<dbReference type="PANTHER" id="PTHR33452">
    <property type="entry name" value="OXIDOREDUCTASE CATD-RELATED"/>
    <property type="match status" value="1"/>
</dbReference>
<evidence type="ECO:0000256" key="5">
    <source>
        <dbReference type="ARBA" id="ARBA00022989"/>
    </source>
</evidence>
<gene>
    <name evidence="8" type="ORF">ACFS6H_12650</name>
</gene>
<keyword evidence="3" id="KW-1003">Cell membrane</keyword>
<comment type="similarity">
    <text evidence="2">Belongs to the DoxX family.</text>
</comment>
<keyword evidence="4 7" id="KW-0812">Transmembrane</keyword>
<accession>A0ABW6A8Q9</accession>
<dbReference type="PANTHER" id="PTHR33452:SF1">
    <property type="entry name" value="INNER MEMBRANE PROTEIN YPHA-RELATED"/>
    <property type="match status" value="1"/>
</dbReference>
<evidence type="ECO:0000256" key="3">
    <source>
        <dbReference type="ARBA" id="ARBA00022475"/>
    </source>
</evidence>
<proteinExistence type="inferred from homology"/>
<name>A0ABW6A8Q9_9BACT</name>
<feature type="transmembrane region" description="Helical" evidence="7">
    <location>
        <begin position="74"/>
        <end position="95"/>
    </location>
</feature>
<feature type="transmembrane region" description="Helical" evidence="7">
    <location>
        <begin position="7"/>
        <end position="26"/>
    </location>
</feature>
<feature type="transmembrane region" description="Helical" evidence="7">
    <location>
        <begin position="107"/>
        <end position="124"/>
    </location>
</feature>
<organism evidence="8 9">
    <name type="scientific">Terrimonas rubra</name>
    <dbReference type="NCBI Taxonomy" id="1035890"/>
    <lineage>
        <taxon>Bacteria</taxon>
        <taxon>Pseudomonadati</taxon>
        <taxon>Bacteroidota</taxon>
        <taxon>Chitinophagia</taxon>
        <taxon>Chitinophagales</taxon>
        <taxon>Chitinophagaceae</taxon>
        <taxon>Terrimonas</taxon>
    </lineage>
</organism>
<comment type="subcellular location">
    <subcellularLocation>
        <location evidence="1">Cell membrane</location>
        <topology evidence="1">Multi-pass membrane protein</topology>
    </subcellularLocation>
</comment>
<evidence type="ECO:0000256" key="1">
    <source>
        <dbReference type="ARBA" id="ARBA00004651"/>
    </source>
</evidence>
<dbReference type="Pfam" id="PF07681">
    <property type="entry name" value="DoxX"/>
    <property type="match status" value="1"/>
</dbReference>
<keyword evidence="5 7" id="KW-1133">Transmembrane helix</keyword>
<evidence type="ECO:0000313" key="8">
    <source>
        <dbReference type="EMBL" id="MFD2920568.1"/>
    </source>
</evidence>
<protein>
    <submittedName>
        <fullName evidence="8">DoxX family protein</fullName>
    </submittedName>
</protein>
<dbReference type="InterPro" id="IPR032808">
    <property type="entry name" value="DoxX"/>
</dbReference>
<evidence type="ECO:0000256" key="4">
    <source>
        <dbReference type="ARBA" id="ARBA00022692"/>
    </source>
</evidence>
<dbReference type="RefSeq" id="WP_386099172.1">
    <property type="nucleotide sequence ID" value="NZ_JBHUOZ010000003.1"/>
</dbReference>
<feature type="transmembrane region" description="Helical" evidence="7">
    <location>
        <begin position="46"/>
        <end position="67"/>
    </location>
</feature>
<evidence type="ECO:0000256" key="2">
    <source>
        <dbReference type="ARBA" id="ARBA00006679"/>
    </source>
</evidence>
<dbReference type="Proteomes" id="UP001597511">
    <property type="component" value="Unassembled WGS sequence"/>
</dbReference>
<comment type="caution">
    <text evidence="8">The sequence shown here is derived from an EMBL/GenBank/DDBJ whole genome shotgun (WGS) entry which is preliminary data.</text>
</comment>
<keyword evidence="6 7" id="KW-0472">Membrane</keyword>
<keyword evidence="9" id="KW-1185">Reference proteome</keyword>
<evidence type="ECO:0000256" key="7">
    <source>
        <dbReference type="SAM" id="Phobius"/>
    </source>
</evidence>
<dbReference type="EMBL" id="JBHUOZ010000003">
    <property type="protein sequence ID" value="MFD2920568.1"/>
    <property type="molecule type" value="Genomic_DNA"/>
</dbReference>
<sequence>MRNNNTLLLRIIVAIILLIHGMAGMFNNGVNDFGNLYLNEVGFAPIGLPLAWAIKISHVIAAICLLVEKYVKAACLVTIAILITGIFMVHLPHGWYVVGGGSNGVEFNVLLIVVLVTIMFPDGLRKTIKV</sequence>
<evidence type="ECO:0000256" key="6">
    <source>
        <dbReference type="ARBA" id="ARBA00023136"/>
    </source>
</evidence>